<evidence type="ECO:0000313" key="3">
    <source>
        <dbReference type="Proteomes" id="UP000237000"/>
    </source>
</evidence>
<proteinExistence type="predicted"/>
<comment type="caution">
    <text evidence="2">The sequence shown here is derived from an EMBL/GenBank/DDBJ whole genome shotgun (WGS) entry which is preliminary data.</text>
</comment>
<protein>
    <submittedName>
        <fullName evidence="2">Uncharacterized protein</fullName>
    </submittedName>
</protein>
<dbReference type="InParanoid" id="A0A2P5B4S9"/>
<reference evidence="3" key="1">
    <citation type="submission" date="2016-06" db="EMBL/GenBank/DDBJ databases">
        <title>Parallel loss of symbiosis genes in relatives of nitrogen-fixing non-legume Parasponia.</title>
        <authorList>
            <person name="Van Velzen R."/>
            <person name="Holmer R."/>
            <person name="Bu F."/>
            <person name="Rutten L."/>
            <person name="Van Zeijl A."/>
            <person name="Liu W."/>
            <person name="Santuari L."/>
            <person name="Cao Q."/>
            <person name="Sharma T."/>
            <person name="Shen D."/>
            <person name="Roswanjaya Y."/>
            <person name="Wardhani T."/>
            <person name="Kalhor M.S."/>
            <person name="Jansen J."/>
            <person name="Van den Hoogen J."/>
            <person name="Gungor B."/>
            <person name="Hartog M."/>
            <person name="Hontelez J."/>
            <person name="Verver J."/>
            <person name="Yang W.-C."/>
            <person name="Schijlen E."/>
            <person name="Repin R."/>
            <person name="Schilthuizen M."/>
            <person name="Schranz E."/>
            <person name="Heidstra R."/>
            <person name="Miyata K."/>
            <person name="Fedorova E."/>
            <person name="Kohlen W."/>
            <person name="Bisseling T."/>
            <person name="Smit S."/>
            <person name="Geurts R."/>
        </authorList>
    </citation>
    <scope>NUCLEOTIDE SEQUENCE [LARGE SCALE GENOMIC DNA]</scope>
    <source>
        <strain evidence="3">cv. RG33-2</strain>
    </source>
</reference>
<name>A0A2P5B4S9_TREOI</name>
<dbReference type="EMBL" id="JXTC01000607">
    <property type="protein sequence ID" value="PON43792.1"/>
    <property type="molecule type" value="Genomic_DNA"/>
</dbReference>
<keyword evidence="3" id="KW-1185">Reference proteome</keyword>
<evidence type="ECO:0000256" key="1">
    <source>
        <dbReference type="SAM" id="MobiDB-lite"/>
    </source>
</evidence>
<feature type="region of interest" description="Disordered" evidence="1">
    <location>
        <begin position="146"/>
        <end position="188"/>
    </location>
</feature>
<sequence length="204" mass="22798">MIKQHSTSKNGITIAEEQHVATVAAGRGVKEKTTRLHPYSFLPSFLCFTLNSVSGLRQPLPSILAGVIRFRRKIISLWRKKLVLHSSLAGVSNGQIQNPIIPQPLLPSSGTGFRRIDSVSAGKRKKKVRYWFRKIFKTERNRAGVSPNLHASGDSGCRERKIYGVRENQPGQSAGDGERRRERERESLRSITESLDGFLGVFCS</sequence>
<accession>A0A2P5B4S9</accession>
<feature type="compositionally biased region" description="Basic and acidic residues" evidence="1">
    <location>
        <begin position="176"/>
        <end position="188"/>
    </location>
</feature>
<evidence type="ECO:0000313" key="2">
    <source>
        <dbReference type="EMBL" id="PON43792.1"/>
    </source>
</evidence>
<dbReference type="AlphaFoldDB" id="A0A2P5B4S9"/>
<dbReference type="Proteomes" id="UP000237000">
    <property type="component" value="Unassembled WGS sequence"/>
</dbReference>
<gene>
    <name evidence="2" type="ORF">TorRG33x02_332920</name>
</gene>
<organism evidence="2 3">
    <name type="scientific">Trema orientale</name>
    <name type="common">Charcoal tree</name>
    <name type="synonym">Celtis orientalis</name>
    <dbReference type="NCBI Taxonomy" id="63057"/>
    <lineage>
        <taxon>Eukaryota</taxon>
        <taxon>Viridiplantae</taxon>
        <taxon>Streptophyta</taxon>
        <taxon>Embryophyta</taxon>
        <taxon>Tracheophyta</taxon>
        <taxon>Spermatophyta</taxon>
        <taxon>Magnoliopsida</taxon>
        <taxon>eudicotyledons</taxon>
        <taxon>Gunneridae</taxon>
        <taxon>Pentapetalae</taxon>
        <taxon>rosids</taxon>
        <taxon>fabids</taxon>
        <taxon>Rosales</taxon>
        <taxon>Cannabaceae</taxon>
        <taxon>Trema</taxon>
    </lineage>
</organism>